<dbReference type="PIRSF" id="PIRSF036794">
    <property type="entry name" value="UCP_erythr_ester"/>
    <property type="match status" value="1"/>
</dbReference>
<dbReference type="eggNOG" id="COG2312">
    <property type="taxonomic scope" value="Bacteria"/>
</dbReference>
<dbReference type="InterPro" id="IPR014622">
    <property type="entry name" value="UCP036794_erythomycin"/>
</dbReference>
<dbReference type="Gene3D" id="3.30.1870.10">
    <property type="entry name" value="EreA-like, domain 2"/>
    <property type="match status" value="1"/>
</dbReference>
<dbReference type="PANTHER" id="PTHR31299:SF0">
    <property type="entry name" value="ESTERASE, PUTATIVE (AFU_ORTHOLOGUE AFUA_1G05850)-RELATED"/>
    <property type="match status" value="1"/>
</dbReference>
<evidence type="ECO:0000313" key="1">
    <source>
        <dbReference type="EMBL" id="SDM38568.1"/>
    </source>
</evidence>
<gene>
    <name evidence="1" type="ORF">SAMN04489726_1363</name>
</gene>
<sequence length="414" mass="45846">MELVDTGWPLDDFDRALANLLGSLPARPRLLGLGEPMHLEEAFQRLRNRVLQYLVQHEGYRCLAIESDCVAGLLVDDYVTEGVGSLDDVLQSGFSHRVGEYEATRELLVWMREFNRDRPFADPVRFAGFDAPLEMTSAASPRQALTELHRYLSATALPCEIEEIDQLIGDDARWTATEAVMDPTKSLGGSAEVTRLRLIADDMQALLLAEAPRLVSATSRERWQRAALHARTAAGLLRYHAGLADTSSERIPRLMRLREAMMAENLAALPSRTLVFAHNRHLQREPSVWELAGQRLEWWSAGAITSAHLGDEYAFVALALGSAPQHGLPVPDEDTFEGVLSALPGEAFLFNSHLLAEALEGQNLALRKDTATHHTYFPIDPRHLSDTDGIVFLKHIAPTASRFPGPAGTPQPDR</sequence>
<dbReference type="PANTHER" id="PTHR31299">
    <property type="entry name" value="ESTERASE, PUTATIVE (AFU_ORTHOLOGUE AFUA_1G05850)-RELATED"/>
    <property type="match status" value="1"/>
</dbReference>
<dbReference type="STRING" id="211114.SAMN04489726_1363"/>
<dbReference type="AlphaFoldDB" id="A0A1G9SSZ2"/>
<dbReference type="CDD" id="cd14728">
    <property type="entry name" value="Ere-like"/>
    <property type="match status" value="1"/>
</dbReference>
<name>A0A1G9SSZ2_ALLAB</name>
<dbReference type="SUPFAM" id="SSF159501">
    <property type="entry name" value="EreA/ChaN-like"/>
    <property type="match status" value="1"/>
</dbReference>
<organism evidence="1 2">
    <name type="scientific">Allokutzneria albata</name>
    <name type="common">Kibdelosporangium albatum</name>
    <dbReference type="NCBI Taxonomy" id="211114"/>
    <lineage>
        <taxon>Bacteria</taxon>
        <taxon>Bacillati</taxon>
        <taxon>Actinomycetota</taxon>
        <taxon>Actinomycetes</taxon>
        <taxon>Pseudonocardiales</taxon>
        <taxon>Pseudonocardiaceae</taxon>
        <taxon>Allokutzneria</taxon>
    </lineage>
</organism>
<keyword evidence="2" id="KW-1185">Reference proteome</keyword>
<reference evidence="1 2" key="1">
    <citation type="submission" date="2016-10" db="EMBL/GenBank/DDBJ databases">
        <authorList>
            <person name="de Groot N.N."/>
        </authorList>
    </citation>
    <scope>NUCLEOTIDE SEQUENCE [LARGE SCALE GENOMIC DNA]</scope>
    <source>
        <strain evidence="1 2">DSM 44149</strain>
    </source>
</reference>
<evidence type="ECO:0000313" key="2">
    <source>
        <dbReference type="Proteomes" id="UP000183376"/>
    </source>
</evidence>
<dbReference type="Gene3D" id="3.40.1660.10">
    <property type="entry name" value="EreA-like (biosynthetic domain)"/>
    <property type="match status" value="1"/>
</dbReference>
<dbReference type="GO" id="GO:0046677">
    <property type="term" value="P:response to antibiotic"/>
    <property type="evidence" value="ECO:0007669"/>
    <property type="project" value="InterPro"/>
</dbReference>
<protein>
    <submittedName>
        <fullName evidence="1">Erythromycin esterase homolog</fullName>
    </submittedName>
</protein>
<accession>A0A1G9SSZ2</accession>
<dbReference type="Proteomes" id="UP000183376">
    <property type="component" value="Chromosome I"/>
</dbReference>
<dbReference type="OrthoDB" id="4329964at2"/>
<dbReference type="InterPro" id="IPR007815">
    <property type="entry name" value="Emycin_Estase"/>
</dbReference>
<proteinExistence type="predicted"/>
<dbReference type="RefSeq" id="WP_052408121.1">
    <property type="nucleotide sequence ID" value="NZ_JOEF01000037.1"/>
</dbReference>
<dbReference type="EMBL" id="LT629701">
    <property type="protein sequence ID" value="SDM38568.1"/>
    <property type="molecule type" value="Genomic_DNA"/>
</dbReference>
<dbReference type="Pfam" id="PF05139">
    <property type="entry name" value="Erythro_esteras"/>
    <property type="match status" value="1"/>
</dbReference>
<dbReference type="InterPro" id="IPR052036">
    <property type="entry name" value="Hydrolase/PRTase-associated"/>
</dbReference>